<dbReference type="Gene3D" id="3.40.50.1010">
    <property type="entry name" value="5'-nuclease"/>
    <property type="match status" value="1"/>
</dbReference>
<protein>
    <submittedName>
        <fullName evidence="1">PIN domain protein</fullName>
    </submittedName>
</protein>
<keyword evidence="2" id="KW-1185">Reference proteome</keyword>
<dbReference type="EMBL" id="LWMU01000059">
    <property type="protein sequence ID" value="KZX13072.1"/>
    <property type="molecule type" value="Genomic_DNA"/>
</dbReference>
<organism evidence="1 2">
    <name type="scientific">Methanobrevibacter oralis</name>
    <dbReference type="NCBI Taxonomy" id="66851"/>
    <lineage>
        <taxon>Archaea</taxon>
        <taxon>Methanobacteriati</taxon>
        <taxon>Methanobacteriota</taxon>
        <taxon>Methanomada group</taxon>
        <taxon>Methanobacteria</taxon>
        <taxon>Methanobacteriales</taxon>
        <taxon>Methanobacteriaceae</taxon>
        <taxon>Methanobrevibacter</taxon>
    </lineage>
</organism>
<name>A0A166BA80_METOA</name>
<evidence type="ECO:0000313" key="1">
    <source>
        <dbReference type="EMBL" id="KZX13072.1"/>
    </source>
</evidence>
<dbReference type="SUPFAM" id="SSF88723">
    <property type="entry name" value="PIN domain-like"/>
    <property type="match status" value="1"/>
</dbReference>
<dbReference type="PATRIC" id="fig|66851.6.peg.1071"/>
<evidence type="ECO:0000313" key="2">
    <source>
        <dbReference type="Proteomes" id="UP000077428"/>
    </source>
</evidence>
<dbReference type="Proteomes" id="UP000077428">
    <property type="component" value="Unassembled WGS sequence"/>
</dbReference>
<dbReference type="InterPro" id="IPR029060">
    <property type="entry name" value="PIN-like_dom_sf"/>
</dbReference>
<gene>
    <name evidence="1" type="ORF">MBORA_09750</name>
</gene>
<sequence>MSKLLIDSSFIIALFRRNDGLHQKAIENKDILNNHECYITDGILAEVITIIGQKTKDIVLVRIIYNYLKDNFTILHESEINMYNDNVFTIFEKYNKNKFKLGFIDCSQVIIFNHYNLDYVVNLDKGFRLFEEIELKDLSE</sequence>
<accession>A0A166BA80</accession>
<dbReference type="RefSeq" id="WP_042693953.1">
    <property type="nucleotide sequence ID" value="NZ_CABMAB010000031.1"/>
</dbReference>
<dbReference type="AlphaFoldDB" id="A0A166BA80"/>
<reference evidence="2" key="1">
    <citation type="journal article" date="2016" name="Genome Announc.">
        <title>Draft Genome Sequences of Methanobrevibacter curvatus DSM11111, Methanobrevibacter cuticularis DSM11139, Methanobrevibacter filiformis DSM11501, and Methanobrevibacter oralis DSM7256.</title>
        <authorList>
            <person name="Poehlein A."/>
            <person name="Seedorf H."/>
        </authorList>
    </citation>
    <scope>NUCLEOTIDE SEQUENCE [LARGE SCALE GENOMIC DNA]</scope>
    <source>
        <strain evidence="2">DSM 7256 / JCM 30027 / ZR</strain>
    </source>
</reference>
<comment type="caution">
    <text evidence="1">The sequence shown here is derived from an EMBL/GenBank/DDBJ whole genome shotgun (WGS) entry which is preliminary data.</text>
</comment>
<dbReference type="OrthoDB" id="76904at2157"/>
<proteinExistence type="predicted"/>